<protein>
    <submittedName>
        <fullName evidence="3">Transposase domain-containing protein</fullName>
    </submittedName>
</protein>
<sequence length="95" mass="10493">MGHAGYLFQWAVIAALAWALLWAWLFAHTTRSAHTSATCYSLIETAKANGLESDAYIHHILEHIAPADMLETLKALLPRHVDFEAITKKSGVIHG</sequence>
<keyword evidence="1" id="KW-0472">Membrane</keyword>
<keyword evidence="4" id="KW-1185">Reference proteome</keyword>
<keyword evidence="1" id="KW-0812">Transmembrane</keyword>
<evidence type="ECO:0000313" key="3">
    <source>
        <dbReference type="EMBL" id="RUR48027.1"/>
    </source>
</evidence>
<keyword evidence="1" id="KW-1133">Transmembrane helix</keyword>
<gene>
    <name evidence="3" type="ORF">ELY37_05200</name>
</gene>
<organism evidence="3 4">
    <name type="scientific">Vreelandella populi</name>
    <dbReference type="NCBI Taxonomy" id="2498858"/>
    <lineage>
        <taxon>Bacteria</taxon>
        <taxon>Pseudomonadati</taxon>
        <taxon>Pseudomonadota</taxon>
        <taxon>Gammaproteobacteria</taxon>
        <taxon>Oceanospirillales</taxon>
        <taxon>Halomonadaceae</taxon>
        <taxon>Vreelandella</taxon>
    </lineage>
</organism>
<feature type="transmembrane region" description="Helical" evidence="1">
    <location>
        <begin position="6"/>
        <end position="27"/>
    </location>
</feature>
<accession>A0A433LFW6</accession>
<feature type="domain" description="Transposase IS66 C-terminal" evidence="2">
    <location>
        <begin position="41"/>
        <end position="78"/>
    </location>
</feature>
<dbReference type="OrthoDB" id="9800877at2"/>
<proteinExistence type="predicted"/>
<evidence type="ECO:0000259" key="2">
    <source>
        <dbReference type="Pfam" id="PF13817"/>
    </source>
</evidence>
<dbReference type="Proteomes" id="UP000286912">
    <property type="component" value="Unassembled WGS sequence"/>
</dbReference>
<evidence type="ECO:0000313" key="4">
    <source>
        <dbReference type="Proteomes" id="UP000286912"/>
    </source>
</evidence>
<evidence type="ECO:0000256" key="1">
    <source>
        <dbReference type="SAM" id="Phobius"/>
    </source>
</evidence>
<dbReference type="AlphaFoldDB" id="A0A433LFW6"/>
<dbReference type="Pfam" id="PF13817">
    <property type="entry name" value="DDE_Tnp_IS66_C"/>
    <property type="match status" value="1"/>
</dbReference>
<reference evidence="3 4" key="1">
    <citation type="submission" date="2018-12" db="EMBL/GenBank/DDBJ databases">
        <title>three novel Halomonas strain isolated from plants.</title>
        <authorList>
            <person name="Sun C."/>
        </authorList>
    </citation>
    <scope>NUCLEOTIDE SEQUENCE [LARGE SCALE GENOMIC DNA]</scope>
    <source>
        <strain evidence="3 4">RC</strain>
    </source>
</reference>
<comment type="caution">
    <text evidence="3">The sequence shown here is derived from an EMBL/GenBank/DDBJ whole genome shotgun (WGS) entry which is preliminary data.</text>
</comment>
<dbReference type="InterPro" id="IPR039552">
    <property type="entry name" value="IS66_C"/>
</dbReference>
<name>A0A433LFW6_9GAMM</name>
<dbReference type="EMBL" id="RZHD01000004">
    <property type="protein sequence ID" value="RUR48027.1"/>
    <property type="molecule type" value="Genomic_DNA"/>
</dbReference>